<gene>
    <name evidence="1" type="ORF">VTL71DRAFT_769</name>
</gene>
<dbReference type="EMBL" id="JAZHXI010000001">
    <property type="protein sequence ID" value="KAL2075826.1"/>
    <property type="molecule type" value="Genomic_DNA"/>
</dbReference>
<keyword evidence="2" id="KW-1185">Reference proteome</keyword>
<reference evidence="1 2" key="1">
    <citation type="journal article" date="2024" name="Commun. Biol.">
        <title>Comparative genomic analysis of thermophilic fungi reveals convergent evolutionary adaptations and gene losses.</title>
        <authorList>
            <person name="Steindorff A.S."/>
            <person name="Aguilar-Pontes M.V."/>
            <person name="Robinson A.J."/>
            <person name="Andreopoulos B."/>
            <person name="LaButti K."/>
            <person name="Kuo A."/>
            <person name="Mondo S."/>
            <person name="Riley R."/>
            <person name="Otillar R."/>
            <person name="Haridas S."/>
            <person name="Lipzen A."/>
            <person name="Grimwood J."/>
            <person name="Schmutz J."/>
            <person name="Clum A."/>
            <person name="Reid I.D."/>
            <person name="Moisan M.C."/>
            <person name="Butler G."/>
            <person name="Nguyen T.T.M."/>
            <person name="Dewar K."/>
            <person name="Conant G."/>
            <person name="Drula E."/>
            <person name="Henrissat B."/>
            <person name="Hansel C."/>
            <person name="Singer S."/>
            <person name="Hutchinson M.I."/>
            <person name="de Vries R.P."/>
            <person name="Natvig D.O."/>
            <person name="Powell A.J."/>
            <person name="Tsang A."/>
            <person name="Grigoriev I.V."/>
        </authorList>
    </citation>
    <scope>NUCLEOTIDE SEQUENCE [LARGE SCALE GENOMIC DNA]</scope>
    <source>
        <strain evidence="1 2">CBS 494.80</strain>
    </source>
</reference>
<name>A0ABR4D3A0_9HELO</name>
<evidence type="ECO:0000313" key="2">
    <source>
        <dbReference type="Proteomes" id="UP001595075"/>
    </source>
</evidence>
<evidence type="ECO:0000313" key="1">
    <source>
        <dbReference type="EMBL" id="KAL2075826.1"/>
    </source>
</evidence>
<proteinExistence type="predicted"/>
<dbReference type="Proteomes" id="UP001595075">
    <property type="component" value="Unassembled WGS sequence"/>
</dbReference>
<comment type="caution">
    <text evidence="1">The sequence shown here is derived from an EMBL/GenBank/DDBJ whole genome shotgun (WGS) entry which is preliminary data.</text>
</comment>
<organism evidence="1 2">
    <name type="scientific">Oculimacula yallundae</name>
    <dbReference type="NCBI Taxonomy" id="86028"/>
    <lineage>
        <taxon>Eukaryota</taxon>
        <taxon>Fungi</taxon>
        <taxon>Dikarya</taxon>
        <taxon>Ascomycota</taxon>
        <taxon>Pezizomycotina</taxon>
        <taxon>Leotiomycetes</taxon>
        <taxon>Helotiales</taxon>
        <taxon>Ploettnerulaceae</taxon>
        <taxon>Oculimacula</taxon>
    </lineage>
</organism>
<accession>A0ABR4D3A0</accession>
<sequence length="142" mass="15813">MTNALRAFPKASITQCTFQKSFQSAPYSPIPFDFRKYLSWPRTATLTLDGGARPALHPPADPPPSAAYFVGRTATSIPHYENLPNTRTTEAPEVRKRHFCTLHSQDNPQKLRPVACCSQATISCGQLPPNRSRKLYRTHGST</sequence>
<protein>
    <submittedName>
        <fullName evidence="1">Uncharacterized protein</fullName>
    </submittedName>
</protein>